<evidence type="ECO:0000313" key="8">
    <source>
        <dbReference type="EMBL" id="KXN66518.1"/>
    </source>
</evidence>
<dbReference type="PRINTS" id="PR00463">
    <property type="entry name" value="EP450I"/>
</dbReference>
<evidence type="ECO:0000256" key="3">
    <source>
        <dbReference type="ARBA" id="ARBA00022723"/>
    </source>
</evidence>
<dbReference type="PRINTS" id="PR00385">
    <property type="entry name" value="P450"/>
</dbReference>
<evidence type="ECO:0000256" key="4">
    <source>
        <dbReference type="ARBA" id="ARBA00023002"/>
    </source>
</evidence>
<dbReference type="InterPro" id="IPR050196">
    <property type="entry name" value="Cytochrome_P450_Monoox"/>
</dbReference>
<dbReference type="OMA" id="IGASWFD"/>
<dbReference type="AlphaFoldDB" id="A0A137NV15"/>
<dbReference type="InterPro" id="IPR001128">
    <property type="entry name" value="Cyt_P450"/>
</dbReference>
<dbReference type="GO" id="GO:0016705">
    <property type="term" value="F:oxidoreductase activity, acting on paired donors, with incorporation or reduction of molecular oxygen"/>
    <property type="evidence" value="ECO:0007669"/>
    <property type="project" value="InterPro"/>
</dbReference>
<gene>
    <name evidence="8" type="ORF">CONCODRAFT_11609</name>
</gene>
<reference evidence="8 9" key="1">
    <citation type="journal article" date="2015" name="Genome Biol. Evol.">
        <title>Phylogenomic analyses indicate that early fungi evolved digesting cell walls of algal ancestors of land plants.</title>
        <authorList>
            <person name="Chang Y."/>
            <person name="Wang S."/>
            <person name="Sekimoto S."/>
            <person name="Aerts A.L."/>
            <person name="Choi C."/>
            <person name="Clum A."/>
            <person name="LaButti K.M."/>
            <person name="Lindquist E.A."/>
            <person name="Yee Ngan C."/>
            <person name="Ohm R.A."/>
            <person name="Salamov A.A."/>
            <person name="Grigoriev I.V."/>
            <person name="Spatafora J.W."/>
            <person name="Berbee M.L."/>
        </authorList>
    </citation>
    <scope>NUCLEOTIDE SEQUENCE [LARGE SCALE GENOMIC DNA]</scope>
    <source>
        <strain evidence="8 9">NRRL 28638</strain>
    </source>
</reference>
<dbReference type="GO" id="GO:0020037">
    <property type="term" value="F:heme binding"/>
    <property type="evidence" value="ECO:0007669"/>
    <property type="project" value="InterPro"/>
</dbReference>
<keyword evidence="2 7" id="KW-0349">Heme</keyword>
<evidence type="ECO:0000256" key="7">
    <source>
        <dbReference type="PIRSR" id="PIRSR602401-1"/>
    </source>
</evidence>
<sequence length="465" mass="54044">MLYYFFFGLLAYIFYKLYIFARCPDELKHLPAAPLTAFFAFHANKKLDFAEKYKKYFAPYLNEHGVVRYLTHTGWAIYIGEAQMAKEIQMKNDIFEKPLLTASLSAIFVRFFGLSQVLAINGNEWKRHRKVINPIFNQTFSTELFGNCASDLIDEWVKMEGEEAVKNAKVKLYTLYAYIAKEIFGKQLYIMFSILEYLPFTRRPKLAQNLKEYHGYIEDLIKSKTQELREGKLSNKGDLISALIESNEKSQEYKLTMEEIRDNLNIFIIAGHDTTSNTLTSTLYYLARYPELQDKLRAQIINATGDKTQVKIPTIDQLRKIPLLDKVNKESMRIMVTVPVVQRIANSIYTLSNGLVVPKGTYIYLHLWGIHHNPSTFPCPDEFNPNRFDDISNKQSKLFQAFTLGNRTCLGSAFSLMEQRVTISMLLQKFEFSISNDNPDYYRLRITDSVIIHPKEVRLVIKSRF</sequence>
<keyword evidence="6" id="KW-0503">Monooxygenase</keyword>
<evidence type="ECO:0000256" key="2">
    <source>
        <dbReference type="ARBA" id="ARBA00022617"/>
    </source>
</evidence>
<dbReference type="OrthoDB" id="1470350at2759"/>
<dbReference type="Pfam" id="PF00067">
    <property type="entry name" value="p450"/>
    <property type="match status" value="1"/>
</dbReference>
<keyword evidence="4" id="KW-0560">Oxidoreductase</keyword>
<dbReference type="InterPro" id="IPR036396">
    <property type="entry name" value="Cyt_P450_sf"/>
</dbReference>
<protein>
    <submittedName>
        <fullName evidence="8">Cytochrome P450</fullName>
    </submittedName>
</protein>
<dbReference type="GO" id="GO:0004497">
    <property type="term" value="F:monooxygenase activity"/>
    <property type="evidence" value="ECO:0007669"/>
    <property type="project" value="UniProtKB-KW"/>
</dbReference>
<evidence type="ECO:0000256" key="5">
    <source>
        <dbReference type="ARBA" id="ARBA00023004"/>
    </source>
</evidence>
<keyword evidence="9" id="KW-1185">Reference proteome</keyword>
<organism evidence="8 9">
    <name type="scientific">Conidiobolus coronatus (strain ATCC 28846 / CBS 209.66 / NRRL 28638)</name>
    <name type="common">Delacroixia coronata</name>
    <dbReference type="NCBI Taxonomy" id="796925"/>
    <lineage>
        <taxon>Eukaryota</taxon>
        <taxon>Fungi</taxon>
        <taxon>Fungi incertae sedis</taxon>
        <taxon>Zoopagomycota</taxon>
        <taxon>Entomophthoromycotina</taxon>
        <taxon>Entomophthoromycetes</taxon>
        <taxon>Entomophthorales</taxon>
        <taxon>Ancylistaceae</taxon>
        <taxon>Conidiobolus</taxon>
    </lineage>
</organism>
<dbReference type="GO" id="GO:0005506">
    <property type="term" value="F:iron ion binding"/>
    <property type="evidence" value="ECO:0007669"/>
    <property type="project" value="InterPro"/>
</dbReference>
<accession>A0A137NV15</accession>
<comment type="similarity">
    <text evidence="1">Belongs to the cytochrome P450 family.</text>
</comment>
<dbReference type="Gene3D" id="1.10.630.10">
    <property type="entry name" value="Cytochrome P450"/>
    <property type="match status" value="1"/>
</dbReference>
<dbReference type="SUPFAM" id="SSF48264">
    <property type="entry name" value="Cytochrome P450"/>
    <property type="match status" value="1"/>
</dbReference>
<dbReference type="PANTHER" id="PTHR24291:SF50">
    <property type="entry name" value="BIFUNCTIONAL ALBAFLAVENONE MONOOXYGENASE_TERPENE SYNTHASE"/>
    <property type="match status" value="1"/>
</dbReference>
<comment type="cofactor">
    <cofactor evidence="7">
        <name>heme</name>
        <dbReference type="ChEBI" id="CHEBI:30413"/>
    </cofactor>
</comment>
<keyword evidence="3 7" id="KW-0479">Metal-binding</keyword>
<dbReference type="InterPro" id="IPR002401">
    <property type="entry name" value="Cyt_P450_E_grp-I"/>
</dbReference>
<evidence type="ECO:0000313" key="9">
    <source>
        <dbReference type="Proteomes" id="UP000070444"/>
    </source>
</evidence>
<dbReference type="PANTHER" id="PTHR24291">
    <property type="entry name" value="CYTOCHROME P450 FAMILY 4"/>
    <property type="match status" value="1"/>
</dbReference>
<name>A0A137NV15_CONC2</name>
<dbReference type="EMBL" id="KQ964715">
    <property type="protein sequence ID" value="KXN66518.1"/>
    <property type="molecule type" value="Genomic_DNA"/>
</dbReference>
<feature type="binding site" description="axial binding residue" evidence="7">
    <location>
        <position position="409"/>
    </location>
    <ligand>
        <name>heme</name>
        <dbReference type="ChEBI" id="CHEBI:30413"/>
    </ligand>
    <ligandPart>
        <name>Fe</name>
        <dbReference type="ChEBI" id="CHEBI:18248"/>
    </ligandPart>
</feature>
<dbReference type="Proteomes" id="UP000070444">
    <property type="component" value="Unassembled WGS sequence"/>
</dbReference>
<evidence type="ECO:0000256" key="6">
    <source>
        <dbReference type="ARBA" id="ARBA00023033"/>
    </source>
</evidence>
<keyword evidence="5 7" id="KW-0408">Iron</keyword>
<proteinExistence type="inferred from homology"/>
<dbReference type="STRING" id="796925.A0A137NV15"/>
<evidence type="ECO:0000256" key="1">
    <source>
        <dbReference type="ARBA" id="ARBA00010617"/>
    </source>
</evidence>